<dbReference type="Proteomes" id="UP000594638">
    <property type="component" value="Unassembled WGS sequence"/>
</dbReference>
<dbReference type="Gene3D" id="3.30.70.330">
    <property type="match status" value="3"/>
</dbReference>
<organism evidence="5 6">
    <name type="scientific">Olea europaea subsp. europaea</name>
    <dbReference type="NCBI Taxonomy" id="158383"/>
    <lineage>
        <taxon>Eukaryota</taxon>
        <taxon>Viridiplantae</taxon>
        <taxon>Streptophyta</taxon>
        <taxon>Embryophyta</taxon>
        <taxon>Tracheophyta</taxon>
        <taxon>Spermatophyta</taxon>
        <taxon>Magnoliopsida</taxon>
        <taxon>eudicotyledons</taxon>
        <taxon>Gunneridae</taxon>
        <taxon>Pentapetalae</taxon>
        <taxon>asterids</taxon>
        <taxon>lamiids</taxon>
        <taxon>Lamiales</taxon>
        <taxon>Oleaceae</taxon>
        <taxon>Oleeae</taxon>
        <taxon>Olea</taxon>
    </lineage>
</organism>
<dbReference type="PROSITE" id="PS50102">
    <property type="entry name" value="RRM"/>
    <property type="match status" value="3"/>
</dbReference>
<dbReference type="EMBL" id="CACTIH010005703">
    <property type="protein sequence ID" value="CAA3000643.1"/>
    <property type="molecule type" value="Genomic_DNA"/>
</dbReference>
<reference evidence="5 6" key="1">
    <citation type="submission" date="2019-12" db="EMBL/GenBank/DDBJ databases">
        <authorList>
            <person name="Alioto T."/>
            <person name="Alioto T."/>
            <person name="Gomez Garrido J."/>
        </authorList>
    </citation>
    <scope>NUCLEOTIDE SEQUENCE [LARGE SCALE GENOMIC DNA]</scope>
</reference>
<keyword evidence="1 2" id="KW-0694">RNA-binding</keyword>
<evidence type="ECO:0000313" key="6">
    <source>
        <dbReference type="Proteomes" id="UP000594638"/>
    </source>
</evidence>
<dbReference type="SUPFAM" id="SSF54928">
    <property type="entry name" value="RNA-binding domain, RBD"/>
    <property type="match status" value="2"/>
</dbReference>
<sequence length="923" mass="101250">MPPKSALNWDRGSANRSTARKPTPGASREPNSTTPYNSRPPTTSAAAVTPTPPTNSPGSVERAKARPTNSATTRNDSQNPLHETFVPQPQQLNSEKTLIRCAGLMESDVDGKKDSINADAGKSIEAVGLEKPSHAEAETTVECRDGFPSDSVVPGALVLNSPMHENFSVESKARSDNGVTGGTAGPGNGKMKIVKKTVRVVKKIIKRRVPKRVLIESSENQGSVKKEENVLNLSEVTEKLNMKNYNLVNDMMENGAIDQSNLVNEVKEKSNSTNAVTEKFNIETGTRVTVPMEVGKGNDLSGIDSRETDQLKINDVIVAKLDRRDSNATISDLMEAKNVGSAAEVTLESETTKGVEGTVAKELSKDLLLEIQNAGTNEKENVELVEDQNMDPVRELGSMAFEVEQYASLVGETGSGNGNGNGEEGGKEMLEDNRAGLNEGFLLSGELEALERKKRRQTEIFVGGLDKETKEDDIKKVFEEAGEIVEVRLTMNKKTGKNKGFAFVQFATAADAKNALTNYSKVEICGKQCGAAPVEGNDTIFLGNINKTWKIDDIVKLLEKSGIEKIDGVTIKADPNNMKNNRGFAFVEFERPKDAQIAFHKLQKNDIFGKDLKIKVEWAQPLNEPAEEEILKVKTVYAEYLPSLWDEENVKEYFKRFGKIENVVLAKDLPASRRKDFAFINYSSREAALTCIETVNRDKEKDDSTKVKMRVSLANPIMRGRQMKHVSNPIVKKISKEKPKALKPTVKLHEPRNKGKMASSGHGGPKINGSSSTTDELMLILRQQASSKLISSSPGIGATFPEHHFPAAGSRQPYFLVGFCACSPISSCVTSSLFIHGHDPLYSESRGLPRARTESYYPISGPSSLSHGAGSVGMASFPYHHQQMPDYASASIHRRENYPSPLENFFFADKGTRSLLWEQWHTS</sequence>
<proteinExistence type="predicted"/>
<feature type="domain" description="RRM" evidence="4">
    <location>
        <begin position="634"/>
        <end position="716"/>
    </location>
</feature>
<dbReference type="Gramene" id="OE9A087734T3">
    <property type="protein sequence ID" value="OE9A087734C3"/>
    <property type="gene ID" value="OE9A087734"/>
</dbReference>
<dbReference type="PANTHER" id="PTHR21245">
    <property type="entry name" value="HETEROGENEOUS NUCLEAR RIBONUCLEOPROTEIN"/>
    <property type="match status" value="1"/>
</dbReference>
<feature type="compositionally biased region" description="Polar residues" evidence="3">
    <location>
        <begin position="67"/>
        <end position="94"/>
    </location>
</feature>
<comment type="caution">
    <text evidence="5">The sequence shown here is derived from an EMBL/GenBank/DDBJ whole genome shotgun (WGS) entry which is preliminary data.</text>
</comment>
<gene>
    <name evidence="5" type="ORF">OLEA9_A087734</name>
</gene>
<evidence type="ECO:0000313" key="5">
    <source>
        <dbReference type="EMBL" id="CAA3000643.1"/>
    </source>
</evidence>
<feature type="region of interest" description="Disordered" evidence="3">
    <location>
        <begin position="170"/>
        <end position="190"/>
    </location>
</feature>
<dbReference type="Pfam" id="PF00076">
    <property type="entry name" value="RRM_1"/>
    <property type="match status" value="3"/>
</dbReference>
<keyword evidence="6" id="KW-1185">Reference proteome</keyword>
<name>A0A8S0T8Q7_OLEEU</name>
<feature type="compositionally biased region" description="Low complexity" evidence="3">
    <location>
        <begin position="40"/>
        <end position="49"/>
    </location>
</feature>
<feature type="domain" description="RRM" evidence="4">
    <location>
        <begin position="458"/>
        <end position="528"/>
    </location>
</feature>
<evidence type="ECO:0000259" key="4">
    <source>
        <dbReference type="PROSITE" id="PS50102"/>
    </source>
</evidence>
<feature type="compositionally biased region" description="Gly residues" evidence="3">
    <location>
        <begin position="179"/>
        <end position="188"/>
    </location>
</feature>
<evidence type="ECO:0000256" key="2">
    <source>
        <dbReference type="PROSITE-ProRule" id="PRU00176"/>
    </source>
</evidence>
<dbReference type="AlphaFoldDB" id="A0A8S0T8Q7"/>
<accession>A0A8S0T8Q7</accession>
<feature type="region of interest" description="Disordered" evidence="3">
    <location>
        <begin position="1"/>
        <end position="94"/>
    </location>
</feature>
<dbReference type="SMART" id="SM00360">
    <property type="entry name" value="RRM"/>
    <property type="match status" value="3"/>
</dbReference>
<dbReference type="InterPro" id="IPR000504">
    <property type="entry name" value="RRM_dom"/>
</dbReference>
<evidence type="ECO:0000256" key="3">
    <source>
        <dbReference type="SAM" id="MobiDB-lite"/>
    </source>
</evidence>
<dbReference type="OrthoDB" id="3800936at2759"/>
<feature type="compositionally biased region" description="Polar residues" evidence="3">
    <location>
        <begin position="29"/>
        <end position="39"/>
    </location>
</feature>
<evidence type="ECO:0000256" key="1">
    <source>
        <dbReference type="ARBA" id="ARBA00022884"/>
    </source>
</evidence>
<dbReference type="InterPro" id="IPR012677">
    <property type="entry name" value="Nucleotide-bd_a/b_plait_sf"/>
</dbReference>
<dbReference type="InterPro" id="IPR035979">
    <property type="entry name" value="RBD_domain_sf"/>
</dbReference>
<dbReference type="GO" id="GO:0003723">
    <property type="term" value="F:RNA binding"/>
    <property type="evidence" value="ECO:0007669"/>
    <property type="project" value="UniProtKB-UniRule"/>
</dbReference>
<feature type="domain" description="RRM" evidence="4">
    <location>
        <begin position="538"/>
        <end position="621"/>
    </location>
</feature>
<protein>
    <submittedName>
        <fullName evidence="5">Gar2-like isoform X3</fullName>
    </submittedName>
</protein>
<dbReference type="CDD" id="cd00590">
    <property type="entry name" value="RRM_SF"/>
    <property type="match status" value="2"/>
</dbReference>